<dbReference type="eggNOG" id="COG2203">
    <property type="taxonomic scope" value="Bacteria"/>
</dbReference>
<dbReference type="OrthoDB" id="9802066at2"/>
<evidence type="ECO:0000259" key="1">
    <source>
        <dbReference type="PROSITE" id="PS51832"/>
    </source>
</evidence>
<organism evidence="2 3">
    <name type="scientific">Magnetospirillum fulvum MGU-K5</name>
    <dbReference type="NCBI Taxonomy" id="1316936"/>
    <lineage>
        <taxon>Bacteria</taxon>
        <taxon>Pseudomonadati</taxon>
        <taxon>Pseudomonadota</taxon>
        <taxon>Alphaproteobacteria</taxon>
        <taxon>Rhodospirillales</taxon>
        <taxon>Rhodospirillaceae</taxon>
        <taxon>Magnetospirillum</taxon>
    </lineage>
</organism>
<dbReference type="InterPro" id="IPR037522">
    <property type="entry name" value="HD_GYP_dom"/>
</dbReference>
<name>S9TER9_MAGFU</name>
<dbReference type="RefSeq" id="WP_021133216.1">
    <property type="nucleotide sequence ID" value="NZ_AQPH01000072.1"/>
</dbReference>
<dbReference type="SUPFAM" id="SSF55781">
    <property type="entry name" value="GAF domain-like"/>
    <property type="match status" value="1"/>
</dbReference>
<dbReference type="PATRIC" id="fig|1316936.3.peg.2916"/>
<evidence type="ECO:0000313" key="2">
    <source>
        <dbReference type="EMBL" id="EPY00731.1"/>
    </source>
</evidence>
<accession>S9TER9</accession>
<sequence length="589" mass="65568">MAVVQKEQRYRVLIELGIALSAERNHNRLMEKILQGAKGMCNADGGTLYLVTEDKDALRFEIMLNDTLDIAMGGTTGKAIPFPPLKLHDDDGAPNHRNVSSHCALTGTTITIADAYHVDSFDFSGTKSFDHSTGYRSKSFLTVPLKNYEGEMIGVLQLINARDEANQVIAFGDDIVPLIEALASQAAVALDNQRLIEAQRTLFKSFISVIAGSIDAKSPYTGGHCHRVPAVTFMLAQAACEAKEGPFADFSLTEDEWYELEIAAGLHDCGKVTTPEYIVDKATKLETIYNRIHEVRMRFEVAKREAVIACLDGLLAGTEAPEVLTRRRDETLARLDDDFAFVAECNVGGEFMAPERVERLKAIAAGTWTRTLDDRLGLSIDELRRRPAAPTLAPAVESLLADQPWHKIPHEAPVDIARYEAEGFKLLPLENRYDLGEIYNLCIGRGTLTAEDRFKINDHIVQTILMLKALPFPRNLARVAEWAGGHHEKMDGTGYPRGLTREQMSLPARMMAIADIFEALTAADRPYKKPKTLSESLKIMSFMAKDQHIDPDLWLLFLRSGVWRRYADEYLRPEQVDRVDLAALLPASA</sequence>
<dbReference type="GO" id="GO:0008081">
    <property type="term" value="F:phosphoric diester hydrolase activity"/>
    <property type="evidence" value="ECO:0007669"/>
    <property type="project" value="UniProtKB-ARBA"/>
</dbReference>
<proteinExistence type="predicted"/>
<dbReference type="PANTHER" id="PTHR43155:SF2">
    <property type="entry name" value="CYCLIC DI-GMP PHOSPHODIESTERASE PA4108"/>
    <property type="match status" value="1"/>
</dbReference>
<dbReference type="SUPFAM" id="SSF109604">
    <property type="entry name" value="HD-domain/PDEase-like"/>
    <property type="match status" value="2"/>
</dbReference>
<dbReference type="InterPro" id="IPR003607">
    <property type="entry name" value="HD/PDEase_dom"/>
</dbReference>
<dbReference type="Pfam" id="PF01590">
    <property type="entry name" value="GAF"/>
    <property type="match status" value="1"/>
</dbReference>
<dbReference type="CDD" id="cd00077">
    <property type="entry name" value="HDc"/>
    <property type="match status" value="1"/>
</dbReference>
<dbReference type="EMBL" id="AQPH01000072">
    <property type="protein sequence ID" value="EPY00731.1"/>
    <property type="molecule type" value="Genomic_DNA"/>
</dbReference>
<dbReference type="Gene3D" id="1.10.3210.10">
    <property type="entry name" value="Hypothetical protein af1432"/>
    <property type="match status" value="2"/>
</dbReference>
<reference evidence="2 3" key="1">
    <citation type="submission" date="2013-04" db="EMBL/GenBank/DDBJ databases">
        <authorList>
            <person name="Kuznetsov B."/>
            <person name="Ivanovsky R."/>
        </authorList>
    </citation>
    <scope>NUCLEOTIDE SEQUENCE [LARGE SCALE GENOMIC DNA]</scope>
    <source>
        <strain evidence="2 3">MGU-K5</strain>
    </source>
</reference>
<dbReference type="STRING" id="1316936.K678_14642"/>
<dbReference type="PROSITE" id="PS51832">
    <property type="entry name" value="HD_GYP"/>
    <property type="match status" value="1"/>
</dbReference>
<dbReference type="Proteomes" id="UP000015350">
    <property type="component" value="Unassembled WGS sequence"/>
</dbReference>
<feature type="domain" description="HD-GYP" evidence="1">
    <location>
        <begin position="354"/>
        <end position="573"/>
    </location>
</feature>
<evidence type="ECO:0000313" key="3">
    <source>
        <dbReference type="Proteomes" id="UP000015350"/>
    </source>
</evidence>
<dbReference type="InterPro" id="IPR003018">
    <property type="entry name" value="GAF"/>
</dbReference>
<gene>
    <name evidence="2" type="ORF">K678_14642</name>
</gene>
<dbReference type="AlphaFoldDB" id="S9TER9"/>
<dbReference type="SMART" id="SM00065">
    <property type="entry name" value="GAF"/>
    <property type="match status" value="1"/>
</dbReference>
<comment type="caution">
    <text evidence="2">The sequence shown here is derived from an EMBL/GenBank/DDBJ whole genome shotgun (WGS) entry which is preliminary data.</text>
</comment>
<dbReference type="PANTHER" id="PTHR43155">
    <property type="entry name" value="CYCLIC DI-GMP PHOSPHODIESTERASE PA4108-RELATED"/>
    <property type="match status" value="1"/>
</dbReference>
<dbReference type="Pfam" id="PF13487">
    <property type="entry name" value="HD_5"/>
    <property type="match status" value="1"/>
</dbReference>
<protein>
    <submittedName>
        <fullName evidence="2">HD-GYP domain-containing protein</fullName>
    </submittedName>
</protein>
<dbReference type="eggNOG" id="COG2206">
    <property type="taxonomic scope" value="Bacteria"/>
</dbReference>
<dbReference type="Gene3D" id="3.30.450.40">
    <property type="match status" value="1"/>
</dbReference>
<dbReference type="InterPro" id="IPR029016">
    <property type="entry name" value="GAF-like_dom_sf"/>
</dbReference>